<name>A0A2H0UFJ1_9BACT</name>
<evidence type="ECO:0000313" key="3">
    <source>
        <dbReference type="Proteomes" id="UP000229315"/>
    </source>
</evidence>
<evidence type="ECO:0008006" key="4">
    <source>
        <dbReference type="Google" id="ProtNLM"/>
    </source>
</evidence>
<keyword evidence="1" id="KW-0472">Membrane</keyword>
<protein>
    <recommendedName>
        <fullName evidence="4">VanZ-like domain-containing protein</fullName>
    </recommendedName>
</protein>
<evidence type="ECO:0000256" key="1">
    <source>
        <dbReference type="SAM" id="Phobius"/>
    </source>
</evidence>
<keyword evidence="1" id="KW-0812">Transmembrane</keyword>
<feature type="transmembrane region" description="Helical" evidence="1">
    <location>
        <begin position="52"/>
        <end position="69"/>
    </location>
</feature>
<keyword evidence="1" id="KW-1133">Transmembrane helix</keyword>
<feature type="transmembrane region" description="Helical" evidence="1">
    <location>
        <begin position="22"/>
        <end position="40"/>
    </location>
</feature>
<dbReference type="InterPro" id="IPR014509">
    <property type="entry name" value="YjdF-like"/>
</dbReference>
<dbReference type="AlphaFoldDB" id="A0A2H0UFJ1"/>
<comment type="caution">
    <text evidence="2">The sequence shown here is derived from an EMBL/GenBank/DDBJ whole genome shotgun (WGS) entry which is preliminary data.</text>
</comment>
<sequence length="108" mass="12049">MTALHLGAYRYSLYFTVEWFDMMMHFLGGFLVGSSIGWLLRFEVPIGLRSLLPTFWIIIIGVLSVALAWEAFELVAGIAPSIGYQKDTIEDIMLGLIGAVVAYGIFKK</sequence>
<feature type="transmembrane region" description="Helical" evidence="1">
    <location>
        <begin position="89"/>
        <end position="106"/>
    </location>
</feature>
<dbReference type="Proteomes" id="UP000229315">
    <property type="component" value="Unassembled WGS sequence"/>
</dbReference>
<accession>A0A2H0UFJ1</accession>
<reference evidence="3" key="1">
    <citation type="submission" date="2017-09" db="EMBL/GenBank/DDBJ databases">
        <title>Depth-based differentiation of microbial function through sediment-hosted aquifers and enrichment of novel symbionts in the deep terrestrial subsurface.</title>
        <authorList>
            <person name="Probst A.J."/>
            <person name="Ladd B."/>
            <person name="Jarett J.K."/>
            <person name="Geller-Mcgrath D.E."/>
            <person name="Sieber C.M.K."/>
            <person name="Emerson J.B."/>
            <person name="Anantharaman K."/>
            <person name="Thomas B.C."/>
            <person name="Malmstrom R."/>
            <person name="Stieglmeier M."/>
            <person name="Klingl A."/>
            <person name="Woyke T."/>
            <person name="Ryan C.M."/>
            <person name="Banfield J.F."/>
        </authorList>
    </citation>
    <scope>NUCLEOTIDE SEQUENCE [LARGE SCALE GENOMIC DNA]</scope>
</reference>
<dbReference type="EMBL" id="PFBH01000014">
    <property type="protein sequence ID" value="PIR85183.1"/>
    <property type="molecule type" value="Genomic_DNA"/>
</dbReference>
<proteinExistence type="predicted"/>
<gene>
    <name evidence="2" type="ORF">COU15_02115</name>
</gene>
<dbReference type="Pfam" id="PF09997">
    <property type="entry name" value="DUF2238"/>
    <property type="match status" value="1"/>
</dbReference>
<evidence type="ECO:0000313" key="2">
    <source>
        <dbReference type="EMBL" id="PIR85183.1"/>
    </source>
</evidence>
<organism evidence="2 3">
    <name type="scientific">Candidatus Kaiserbacteria bacterium CG10_big_fil_rev_8_21_14_0_10_45_20</name>
    <dbReference type="NCBI Taxonomy" id="1974607"/>
    <lineage>
        <taxon>Bacteria</taxon>
        <taxon>Candidatus Kaiseribacteriota</taxon>
    </lineage>
</organism>